<evidence type="ECO:0000313" key="3">
    <source>
        <dbReference type="EMBL" id="AEV71788.1"/>
    </source>
</evidence>
<feature type="region of interest" description="Disordered" evidence="1">
    <location>
        <begin position="35"/>
        <end position="99"/>
    </location>
</feature>
<evidence type="ECO:0000313" key="4">
    <source>
        <dbReference type="Proteomes" id="UP000005442"/>
    </source>
</evidence>
<dbReference type="HOGENOM" id="CLU_182226_0_0_11"/>
<dbReference type="eggNOG" id="ENOG5032D29">
    <property type="taxonomic scope" value="Bacteria"/>
</dbReference>
<protein>
    <submittedName>
        <fullName evidence="3">Uncharacterized protein</fullName>
    </submittedName>
</protein>
<dbReference type="KEGG" id="mrh:MycrhN_1165"/>
<dbReference type="Proteomes" id="UP000005442">
    <property type="component" value="Chromosome"/>
</dbReference>
<dbReference type="RefSeq" id="WP_014209603.1">
    <property type="nucleotide sequence ID" value="NC_016604.1"/>
</dbReference>
<organism evidence="3 4">
    <name type="scientific">Mycolicibacterium rhodesiae (strain NBB3)</name>
    <name type="common">Mycobacterium rhodesiae</name>
    <dbReference type="NCBI Taxonomy" id="710685"/>
    <lineage>
        <taxon>Bacteria</taxon>
        <taxon>Bacillati</taxon>
        <taxon>Actinomycetota</taxon>
        <taxon>Actinomycetes</taxon>
        <taxon>Mycobacteriales</taxon>
        <taxon>Mycobacteriaceae</taxon>
        <taxon>Mycolicibacterium</taxon>
    </lineage>
</organism>
<evidence type="ECO:0000256" key="2">
    <source>
        <dbReference type="SAM" id="SignalP"/>
    </source>
</evidence>
<gene>
    <name evidence="3" type="ordered locus">MycrhN_1165</name>
</gene>
<feature type="compositionally biased region" description="Low complexity" evidence="1">
    <location>
        <begin position="43"/>
        <end position="57"/>
    </location>
</feature>
<reference evidence="3 4" key="1">
    <citation type="submission" date="2011-12" db="EMBL/GenBank/DDBJ databases">
        <title>Complete sequence of Mycobacterium rhodesiae NBB3.</title>
        <authorList>
            <consortium name="US DOE Joint Genome Institute"/>
            <person name="Lucas S."/>
            <person name="Han J."/>
            <person name="Lapidus A."/>
            <person name="Cheng J.-F."/>
            <person name="Goodwin L."/>
            <person name="Pitluck S."/>
            <person name="Peters L."/>
            <person name="Mikhailova N."/>
            <person name="Gu W."/>
            <person name="Detter J.C."/>
            <person name="Han C."/>
            <person name="Tapia R."/>
            <person name="Land M."/>
            <person name="Hauser L."/>
            <person name="Kyrpides N."/>
            <person name="Ivanova N."/>
            <person name="Pagani I."/>
            <person name="Mattes T."/>
            <person name="Holmes A."/>
            <person name="Rutledge P."/>
            <person name="Paulsen I."/>
            <person name="Coleman N."/>
            <person name="Woyke T."/>
        </authorList>
    </citation>
    <scope>NUCLEOTIDE SEQUENCE [LARGE SCALE GENOMIC DNA]</scope>
    <source>
        <strain evidence="3 4">NBB3</strain>
    </source>
</reference>
<keyword evidence="4" id="KW-1185">Reference proteome</keyword>
<accession>G8RW47</accession>
<evidence type="ECO:0000256" key="1">
    <source>
        <dbReference type="SAM" id="MobiDB-lite"/>
    </source>
</evidence>
<keyword evidence="2" id="KW-0732">Signal</keyword>
<feature type="signal peptide" evidence="2">
    <location>
        <begin position="1"/>
        <end position="34"/>
    </location>
</feature>
<dbReference type="STRING" id="710685.MycrhN_1165"/>
<dbReference type="AlphaFoldDB" id="G8RW47"/>
<dbReference type="EMBL" id="CP003169">
    <property type="protein sequence ID" value="AEV71788.1"/>
    <property type="molecule type" value="Genomic_DNA"/>
</dbReference>
<name>G8RW47_MYCRN</name>
<sequence>MSSMTSDNRLLRRVGTVAGIAAISAMGFFTASCAKEEEKAPETSTTTTTTTTTSPSPSVQPTENAPRLEPGGPNVFTPNNTAPPAPTQAPGHHSLPGHH</sequence>
<proteinExistence type="predicted"/>
<dbReference type="PATRIC" id="fig|710685.3.peg.1173"/>
<feature type="chain" id="PRO_5003514933" evidence="2">
    <location>
        <begin position="35"/>
        <end position="99"/>
    </location>
</feature>